<evidence type="ECO:0000256" key="2">
    <source>
        <dbReference type="ARBA" id="ARBA00023145"/>
    </source>
</evidence>
<dbReference type="SUPFAM" id="SSF54001">
    <property type="entry name" value="Cysteine proteinases"/>
    <property type="match status" value="1"/>
</dbReference>
<feature type="domain" description="Peptidase C1A papain C-terminal" evidence="4">
    <location>
        <begin position="52"/>
        <end position="311"/>
    </location>
</feature>
<dbReference type="GO" id="GO:0006508">
    <property type="term" value="P:proteolysis"/>
    <property type="evidence" value="ECO:0007669"/>
    <property type="project" value="InterPro"/>
</dbReference>
<dbReference type="InterPro" id="IPR039417">
    <property type="entry name" value="Peptidase_C1A_papain-like"/>
</dbReference>
<keyword evidence="3" id="KW-0732">Signal</keyword>
<proteinExistence type="inferred from homology"/>
<dbReference type="AlphaFoldDB" id="A0A7S2SPJ4"/>
<keyword evidence="2" id="KW-0865">Zymogen</keyword>
<dbReference type="Pfam" id="PF00112">
    <property type="entry name" value="Peptidase_C1"/>
    <property type="match status" value="1"/>
</dbReference>
<evidence type="ECO:0000256" key="1">
    <source>
        <dbReference type="ARBA" id="ARBA00008455"/>
    </source>
</evidence>
<gene>
    <name evidence="5" type="ORF">QSP1433_LOCUS16161</name>
</gene>
<accession>A0A7S2SPJ4</accession>
<feature type="signal peptide" evidence="3">
    <location>
        <begin position="1"/>
        <end position="20"/>
    </location>
</feature>
<evidence type="ECO:0000313" key="5">
    <source>
        <dbReference type="EMBL" id="CAD9705252.1"/>
    </source>
</evidence>
<dbReference type="Gene3D" id="3.90.70.10">
    <property type="entry name" value="Cysteine proteinases"/>
    <property type="match status" value="1"/>
</dbReference>
<dbReference type="CDD" id="cd02248">
    <property type="entry name" value="Peptidase_C1A"/>
    <property type="match status" value="1"/>
</dbReference>
<evidence type="ECO:0000259" key="4">
    <source>
        <dbReference type="SMART" id="SM00645"/>
    </source>
</evidence>
<dbReference type="InterPro" id="IPR038765">
    <property type="entry name" value="Papain-like_cys_pep_sf"/>
</dbReference>
<dbReference type="InterPro" id="IPR000668">
    <property type="entry name" value="Peptidase_C1A_C"/>
</dbReference>
<protein>
    <recommendedName>
        <fullName evidence="4">Peptidase C1A papain C-terminal domain-containing protein</fullName>
    </recommendedName>
</protein>
<dbReference type="SMART" id="SM00645">
    <property type="entry name" value="Pept_C1"/>
    <property type="match status" value="1"/>
</dbReference>
<evidence type="ECO:0000256" key="3">
    <source>
        <dbReference type="SAM" id="SignalP"/>
    </source>
</evidence>
<comment type="similarity">
    <text evidence="1">Belongs to the peptidase C1 family.</text>
</comment>
<dbReference type="InterPro" id="IPR013128">
    <property type="entry name" value="Peptidase_C1A"/>
</dbReference>
<dbReference type="PANTHER" id="PTHR12411">
    <property type="entry name" value="CYSTEINE PROTEASE FAMILY C1-RELATED"/>
    <property type="match status" value="1"/>
</dbReference>
<reference evidence="5" key="1">
    <citation type="submission" date="2021-01" db="EMBL/GenBank/DDBJ databases">
        <authorList>
            <person name="Corre E."/>
            <person name="Pelletier E."/>
            <person name="Niang G."/>
            <person name="Scheremetjew M."/>
            <person name="Finn R."/>
            <person name="Kale V."/>
            <person name="Holt S."/>
            <person name="Cochrane G."/>
            <person name="Meng A."/>
            <person name="Brown T."/>
            <person name="Cohen L."/>
        </authorList>
    </citation>
    <scope>NUCLEOTIDE SEQUENCE</scope>
    <source>
        <strain evidence="5">NY070348D</strain>
    </source>
</reference>
<dbReference type="EMBL" id="HBHK01025749">
    <property type="protein sequence ID" value="CAD9705252.1"/>
    <property type="molecule type" value="Transcribed_RNA"/>
</dbReference>
<dbReference type="GO" id="GO:0008234">
    <property type="term" value="F:cysteine-type peptidase activity"/>
    <property type="evidence" value="ECO:0007669"/>
    <property type="project" value="InterPro"/>
</dbReference>
<sequence>MKLVGLVCAIVATNLSLVEGFRFIKNHAARARAIPYEESTHFRRSKHGNVRLPWSLNYVQSGYVSKVKNSGVCKSDWVVAATGVLEGAYAKATGRRGERIQQFSDQLILSCATRLKDEGWKSRGCSGGDPVEALEYIQLLGWNCFSRTVGFQSFNSQTVNCPLRQYVRPLTNMTLKEYCSEFKFKKDMAMGGTRFNNLSIYKGPGLVNSTRLKQMLVVLGPVAVAIDGSRLFYYDPSKGHFSDCSSSEDALSYVLLLVGYGTDSFGDYWLLKASYGETFGIDGYVKLPRGTDRNGNDLNSCGLLHHPFGMSVDAYTES</sequence>
<feature type="chain" id="PRO_5031270328" description="Peptidase C1A papain C-terminal domain-containing protein" evidence="3">
    <location>
        <begin position="21"/>
        <end position="318"/>
    </location>
</feature>
<name>A0A7S2SPJ4_9STRA</name>
<organism evidence="5">
    <name type="scientific">Mucochytrium quahogii</name>
    <dbReference type="NCBI Taxonomy" id="96639"/>
    <lineage>
        <taxon>Eukaryota</taxon>
        <taxon>Sar</taxon>
        <taxon>Stramenopiles</taxon>
        <taxon>Bigyra</taxon>
        <taxon>Labyrinthulomycetes</taxon>
        <taxon>Thraustochytrida</taxon>
        <taxon>Thraustochytriidae</taxon>
        <taxon>Mucochytrium</taxon>
    </lineage>
</organism>